<dbReference type="GO" id="GO:0000155">
    <property type="term" value="F:phosphorelay sensor kinase activity"/>
    <property type="evidence" value="ECO:0007669"/>
    <property type="project" value="InterPro"/>
</dbReference>
<evidence type="ECO:0000256" key="15">
    <source>
        <dbReference type="PROSITE-ProRule" id="PRU00169"/>
    </source>
</evidence>
<dbReference type="Pfam" id="PF02518">
    <property type="entry name" value="HATPase_c"/>
    <property type="match status" value="1"/>
</dbReference>
<dbReference type="EC" id="2.7.13.3" evidence="3"/>
<dbReference type="PANTHER" id="PTHR43047:SF62">
    <property type="entry name" value="SENSOR HISTIDINE KINASE DPIB"/>
    <property type="match status" value="1"/>
</dbReference>
<feature type="domain" description="Histidine kinase" evidence="17">
    <location>
        <begin position="565"/>
        <end position="775"/>
    </location>
</feature>
<keyword evidence="13 16" id="KW-0472">Membrane</keyword>
<evidence type="ECO:0000256" key="10">
    <source>
        <dbReference type="ARBA" id="ARBA00022840"/>
    </source>
</evidence>
<feature type="modified residue" description="4-aspartylphosphate" evidence="15">
    <location>
        <position position="842"/>
    </location>
</feature>
<evidence type="ECO:0000259" key="19">
    <source>
        <dbReference type="PROSITE" id="PS50894"/>
    </source>
</evidence>
<keyword evidence="5" id="KW-0997">Cell inner membrane</keyword>
<dbReference type="Gene3D" id="3.40.50.2300">
    <property type="match status" value="1"/>
</dbReference>
<evidence type="ECO:0000259" key="18">
    <source>
        <dbReference type="PROSITE" id="PS50110"/>
    </source>
</evidence>
<dbReference type="SUPFAM" id="SSF52172">
    <property type="entry name" value="CheY-like"/>
    <property type="match status" value="1"/>
</dbReference>
<dbReference type="SUPFAM" id="SSF53850">
    <property type="entry name" value="Periplasmic binding protein-like II"/>
    <property type="match status" value="2"/>
</dbReference>
<evidence type="ECO:0000256" key="3">
    <source>
        <dbReference type="ARBA" id="ARBA00012438"/>
    </source>
</evidence>
<evidence type="ECO:0000256" key="12">
    <source>
        <dbReference type="ARBA" id="ARBA00023012"/>
    </source>
</evidence>
<keyword evidence="8 16" id="KW-0812">Transmembrane</keyword>
<sequence>MESAAVRRWLLLLLCLTALPGWAEIRPVSGLDLPMMMPVNGADAMQGKTLRVGLLEESNAPWTMRVGDELYGLDADALAALHQLTGARFTLTLFADRAQLVAALQSSQIDFALGALPNPLPAGVLHSESWFSSPLRIYRSQRNARAVMFNSQNAQLAISDVTLAQLPAAVAQKHRWRTYSNDLQALSTLLNQQNDYVVADEISASFLLSQLQQGEIYQIASDLDVGQLTLRAFARDAALIDWLNQSLRQLPAELVTNLQSRWGAPLPRYQDTQTLMLSATERQWLDAHPVIYYAAESDNAPWSYRDSSGAARGYSVDLLNAIAQSSGMRFAPRWVAGPQQADALLAQHQAMLRLTQPLNGEAMQNATLPVWRALWGIYSQRDAAISRWHDLAGKRVGILRDDVATQLLPTEVTPQVFADRASLYEALANGQIDALADNVLSARWRIAARYDDRLHLAFAASDIAWPIALGVAADQPLLRPLINRALQQIPVDTQRQMRDGWLTPPQPGNAMAMRSLPRLVLAAAGVAIVVLLVLLARRYWQQRRERLQRQQAERANAMKSQFLATVSHELRTPMQAILGLLELEKARSSNLALVYSSARSLMTLLNDLQDHARIESNSFALAPRPLALREWLAQQQRFYHPLMRAEGPTLRVDALTPLPESVLIDADRLQQVINNLMTNALKFTAHGEIRLTLAAAADRLIFAVRDSGSGIPPDEQPKLFDPWYQAPSGKKVSVQGSGLGLFICREIVQRMGGSIALHSQPGEGTEVTVSLPLQQCEAAPQESAALPRYAALRCAVVDDHPANLMVLQQQLAQFAIEADCFADGRALLRADATQPYDLLFIDQMMPRPDGQLLLRLLRRRDRQRGKPAMRVICSADAQLLSLPLLANERVLIKPVQLGDLAALLAHVDPDPLAALDDNLRQLAQKSEKFLARLSQTLRDALNSDVARITTARAAHDWPQLAQAAHRMKGSWLLIGLEQGADLSQRLADRAKAQQDAPDEWDLLLLLTNRLLIKLDSYGSSPHS</sequence>
<evidence type="ECO:0000256" key="6">
    <source>
        <dbReference type="ARBA" id="ARBA00022553"/>
    </source>
</evidence>
<feature type="domain" description="Response regulatory" evidence="18">
    <location>
        <begin position="793"/>
        <end position="908"/>
    </location>
</feature>
<keyword evidence="6 15" id="KW-0597">Phosphoprotein</keyword>
<dbReference type="InterPro" id="IPR004358">
    <property type="entry name" value="Sig_transdc_His_kin-like_C"/>
</dbReference>
<evidence type="ECO:0000259" key="17">
    <source>
        <dbReference type="PROSITE" id="PS50109"/>
    </source>
</evidence>
<evidence type="ECO:0000256" key="16">
    <source>
        <dbReference type="SAM" id="Phobius"/>
    </source>
</evidence>
<evidence type="ECO:0000256" key="8">
    <source>
        <dbReference type="ARBA" id="ARBA00022692"/>
    </source>
</evidence>
<keyword evidence="10" id="KW-0067">ATP-binding</keyword>
<comment type="catalytic activity">
    <reaction evidence="1">
        <text>ATP + protein L-histidine = ADP + protein N-phospho-L-histidine.</text>
        <dbReference type="EC" id="2.7.13.3"/>
    </reaction>
</comment>
<dbReference type="PANTHER" id="PTHR43047">
    <property type="entry name" value="TWO-COMPONENT HISTIDINE PROTEIN KINASE"/>
    <property type="match status" value="1"/>
</dbReference>
<evidence type="ECO:0000256" key="2">
    <source>
        <dbReference type="ARBA" id="ARBA00004429"/>
    </source>
</evidence>
<comment type="subcellular location">
    <subcellularLocation>
        <location evidence="2">Cell inner membrane</location>
        <topology evidence="2">Multi-pass membrane protein</topology>
    </subcellularLocation>
</comment>
<organism evidence="20 21">
    <name type="scientific">Pantoea latae</name>
    <dbReference type="NCBI Taxonomy" id="1964541"/>
    <lineage>
        <taxon>Bacteria</taxon>
        <taxon>Pseudomonadati</taxon>
        <taxon>Pseudomonadota</taxon>
        <taxon>Gammaproteobacteria</taxon>
        <taxon>Enterobacterales</taxon>
        <taxon>Erwiniaceae</taxon>
        <taxon>Pantoea</taxon>
    </lineage>
</organism>
<dbReference type="PRINTS" id="PR00344">
    <property type="entry name" value="BCTRLSENSOR"/>
</dbReference>
<keyword evidence="12" id="KW-0902">Two-component regulatory system</keyword>
<dbReference type="Pfam" id="PF00512">
    <property type="entry name" value="HisKA"/>
    <property type="match status" value="1"/>
</dbReference>
<keyword evidence="7" id="KW-0808">Transferase</keyword>
<protein>
    <recommendedName>
        <fullName evidence="3">histidine kinase</fullName>
        <ecNumber evidence="3">2.7.13.3</ecNumber>
    </recommendedName>
</protein>
<dbReference type="InterPro" id="IPR011006">
    <property type="entry name" value="CheY-like_superfamily"/>
</dbReference>
<feature type="transmembrane region" description="Helical" evidence="16">
    <location>
        <begin position="519"/>
        <end position="540"/>
    </location>
</feature>
<dbReference type="SMART" id="SM00448">
    <property type="entry name" value="REC"/>
    <property type="match status" value="1"/>
</dbReference>
<dbReference type="InterPro" id="IPR001638">
    <property type="entry name" value="Solute-binding_3/MltF_N"/>
</dbReference>
<evidence type="ECO:0000256" key="5">
    <source>
        <dbReference type="ARBA" id="ARBA00022519"/>
    </source>
</evidence>
<dbReference type="InterPro" id="IPR005467">
    <property type="entry name" value="His_kinase_dom"/>
</dbReference>
<dbReference type="Proteomes" id="UP000192769">
    <property type="component" value="Unassembled WGS sequence"/>
</dbReference>
<evidence type="ECO:0000256" key="13">
    <source>
        <dbReference type="ARBA" id="ARBA00023136"/>
    </source>
</evidence>
<accession>A0A1V9DQ60</accession>
<feature type="domain" description="HPt" evidence="19">
    <location>
        <begin position="926"/>
        <end position="1017"/>
    </location>
</feature>
<gene>
    <name evidence="20" type="ORF">B2J69_02965</name>
</gene>
<dbReference type="GO" id="GO:0005886">
    <property type="term" value="C:plasma membrane"/>
    <property type="evidence" value="ECO:0007669"/>
    <property type="project" value="UniProtKB-SubCell"/>
</dbReference>
<dbReference type="Gene3D" id="1.20.120.160">
    <property type="entry name" value="HPT domain"/>
    <property type="match status" value="1"/>
</dbReference>
<proteinExistence type="predicted"/>
<dbReference type="SUPFAM" id="SSF47384">
    <property type="entry name" value="Homodimeric domain of signal transducing histidine kinase"/>
    <property type="match status" value="1"/>
</dbReference>
<dbReference type="InterPro" id="IPR036641">
    <property type="entry name" value="HPT_dom_sf"/>
</dbReference>
<dbReference type="EMBL" id="MWUE01000004">
    <property type="protein sequence ID" value="OQP35976.1"/>
    <property type="molecule type" value="Genomic_DNA"/>
</dbReference>
<keyword evidence="9 20" id="KW-0418">Kinase</keyword>
<dbReference type="RefSeq" id="WP_081136239.1">
    <property type="nucleotide sequence ID" value="NZ_MWUE01000004.1"/>
</dbReference>
<dbReference type="SUPFAM" id="SSF47226">
    <property type="entry name" value="Histidine-containing phosphotransfer domain, HPT domain"/>
    <property type="match status" value="1"/>
</dbReference>
<dbReference type="SMART" id="SM00387">
    <property type="entry name" value="HATPase_c"/>
    <property type="match status" value="1"/>
</dbReference>
<dbReference type="InterPro" id="IPR036890">
    <property type="entry name" value="HATPase_C_sf"/>
</dbReference>
<dbReference type="PROSITE" id="PS50110">
    <property type="entry name" value="RESPONSE_REGULATORY"/>
    <property type="match status" value="1"/>
</dbReference>
<evidence type="ECO:0000313" key="21">
    <source>
        <dbReference type="Proteomes" id="UP000192769"/>
    </source>
</evidence>
<dbReference type="AlphaFoldDB" id="A0A1V9DQ60"/>
<dbReference type="OrthoDB" id="9770795at2"/>
<evidence type="ECO:0000256" key="14">
    <source>
        <dbReference type="PROSITE-ProRule" id="PRU00110"/>
    </source>
</evidence>
<evidence type="ECO:0000256" key="11">
    <source>
        <dbReference type="ARBA" id="ARBA00022989"/>
    </source>
</evidence>
<dbReference type="Gene3D" id="3.40.190.10">
    <property type="entry name" value="Periplasmic binding protein-like II"/>
    <property type="match status" value="4"/>
</dbReference>
<evidence type="ECO:0000256" key="7">
    <source>
        <dbReference type="ARBA" id="ARBA00022679"/>
    </source>
</evidence>
<dbReference type="Pfam" id="PF01627">
    <property type="entry name" value="Hpt"/>
    <property type="match status" value="1"/>
</dbReference>
<dbReference type="FunFam" id="3.30.565.10:FF:000006">
    <property type="entry name" value="Sensor histidine kinase WalK"/>
    <property type="match status" value="1"/>
</dbReference>
<evidence type="ECO:0000313" key="20">
    <source>
        <dbReference type="EMBL" id="OQP35976.1"/>
    </source>
</evidence>
<evidence type="ECO:0000256" key="4">
    <source>
        <dbReference type="ARBA" id="ARBA00022475"/>
    </source>
</evidence>
<comment type="caution">
    <text evidence="20">The sequence shown here is derived from an EMBL/GenBank/DDBJ whole genome shotgun (WGS) entry which is preliminary data.</text>
</comment>
<dbReference type="SMART" id="SM00062">
    <property type="entry name" value="PBPb"/>
    <property type="match status" value="2"/>
</dbReference>
<keyword evidence="10" id="KW-0547">Nucleotide-binding</keyword>
<keyword evidence="21" id="KW-1185">Reference proteome</keyword>
<dbReference type="InterPro" id="IPR001789">
    <property type="entry name" value="Sig_transdc_resp-reg_receiver"/>
</dbReference>
<dbReference type="InterPro" id="IPR003594">
    <property type="entry name" value="HATPase_dom"/>
</dbReference>
<evidence type="ECO:0000256" key="9">
    <source>
        <dbReference type="ARBA" id="ARBA00022777"/>
    </source>
</evidence>
<dbReference type="Pfam" id="PF00072">
    <property type="entry name" value="Response_reg"/>
    <property type="match status" value="1"/>
</dbReference>
<dbReference type="InterPro" id="IPR008207">
    <property type="entry name" value="Sig_transdc_His_kin_Hpt_dom"/>
</dbReference>
<keyword evidence="4" id="KW-1003">Cell membrane</keyword>
<dbReference type="GO" id="GO:0009927">
    <property type="term" value="F:histidine phosphotransfer kinase activity"/>
    <property type="evidence" value="ECO:0007669"/>
    <property type="project" value="TreeGrafter"/>
</dbReference>
<dbReference type="Gene3D" id="3.30.565.10">
    <property type="entry name" value="Histidine kinase-like ATPase, C-terminal domain"/>
    <property type="match status" value="1"/>
</dbReference>
<feature type="modified residue" description="Phosphohistidine" evidence="14">
    <location>
        <position position="965"/>
    </location>
</feature>
<dbReference type="CDD" id="cd00082">
    <property type="entry name" value="HisKA"/>
    <property type="match status" value="1"/>
</dbReference>
<dbReference type="InterPro" id="IPR003661">
    <property type="entry name" value="HisK_dim/P_dom"/>
</dbReference>
<keyword evidence="11 16" id="KW-1133">Transmembrane helix</keyword>
<reference evidence="20 21" key="1">
    <citation type="submission" date="2017-02" db="EMBL/GenBank/DDBJ databases">
        <title>Whole genome shotgun sequence of Pantoea agglomerans strain AS1 isolated from a cycad, Zamia floridana in Central Florida, USA.</title>
        <authorList>
            <person name="Lata P."/>
            <person name="Govindarajan S."/>
            <person name="Qi F."/>
            <person name="Li J.-L."/>
            <person name="Maurya S.K."/>
            <person name="Sahoo M.K."/>
        </authorList>
    </citation>
    <scope>NUCLEOTIDE SEQUENCE [LARGE SCALE GENOMIC DNA]</scope>
    <source>
        <strain evidence="20 21">AS1</strain>
    </source>
</reference>
<dbReference type="SUPFAM" id="SSF55874">
    <property type="entry name" value="ATPase domain of HSP90 chaperone/DNA topoisomerase II/histidine kinase"/>
    <property type="match status" value="1"/>
</dbReference>
<evidence type="ECO:0000256" key="1">
    <source>
        <dbReference type="ARBA" id="ARBA00000085"/>
    </source>
</evidence>
<dbReference type="PROSITE" id="PS50894">
    <property type="entry name" value="HPT"/>
    <property type="match status" value="1"/>
</dbReference>
<dbReference type="PROSITE" id="PS50109">
    <property type="entry name" value="HIS_KIN"/>
    <property type="match status" value="1"/>
</dbReference>
<dbReference type="SMART" id="SM00388">
    <property type="entry name" value="HisKA"/>
    <property type="match status" value="1"/>
</dbReference>
<dbReference type="CDD" id="cd16922">
    <property type="entry name" value="HATPase_EvgS-ArcB-TorS-like"/>
    <property type="match status" value="1"/>
</dbReference>
<dbReference type="Gene3D" id="1.10.287.130">
    <property type="match status" value="1"/>
</dbReference>
<name>A0A1V9DQ60_9GAMM</name>
<dbReference type="InterPro" id="IPR036097">
    <property type="entry name" value="HisK_dim/P_sf"/>
</dbReference>